<evidence type="ECO:0000313" key="2">
    <source>
        <dbReference type="EMBL" id="MCZ9290877.1"/>
    </source>
</evidence>
<organism evidence="2 3">
    <name type="scientific">Corynebacterium lehmanniae</name>
    <dbReference type="NCBI Taxonomy" id="2913497"/>
    <lineage>
        <taxon>Bacteria</taxon>
        <taxon>Bacillati</taxon>
        <taxon>Actinomycetota</taxon>
        <taxon>Actinomycetes</taxon>
        <taxon>Mycobacteriales</taxon>
        <taxon>Corynebacteriaceae</taxon>
        <taxon>Corynebacterium</taxon>
    </lineage>
</organism>
<evidence type="ECO:0000313" key="3">
    <source>
        <dbReference type="Proteomes" id="UP001146453"/>
    </source>
</evidence>
<evidence type="ECO:0000259" key="1">
    <source>
        <dbReference type="SMART" id="SM00507"/>
    </source>
</evidence>
<sequence length="440" mass="49784">MFGHYSYPGFDVDDFDATVTQLQLATGWNKGFVKNAILGHAALQDLPRLRELQQETRVMDVGHLTAVYTAIEELGPDVDKEALLHIDGILFDTFTPTRHDQAVPQRKTVTDRIRAAIKRMDKSRAYDKRKREDREQDDAETFGVHEYRDRAIVQLDTNSLDGRRIQANVAEVARELGISTADAAIKLLSGEAIGIEVTPVLNVYAPKNRAISGPVYLPGSGWTTPEATSAFEDWLARTFPVTRDLEKEGEKVLQGYGPGEGMRHAVYARNRTCIYPECNRPAEQCQLDHRIPYEEGGRTEVDNLFPLCQHHHNMKTDRRIFYIPDPYSGDIIWLFADGTYVVTAEEGLLRDQITPFNPRWQSSMSAVRKNRAKAAEFFAKGHTILDKFDQDLDLEQATAAIADLEQDYGMKFGFTPEMPYVEPLPEEPVDAPFPDPEEDH</sequence>
<dbReference type="InterPro" id="IPR003615">
    <property type="entry name" value="HNH_nuc"/>
</dbReference>
<comment type="caution">
    <text evidence="2">The sequence shown here is derived from an EMBL/GenBank/DDBJ whole genome shotgun (WGS) entry which is preliminary data.</text>
</comment>
<feature type="domain" description="HNH nuclease" evidence="1">
    <location>
        <begin position="261"/>
        <end position="313"/>
    </location>
</feature>
<dbReference type="Proteomes" id="UP001146453">
    <property type="component" value="Unassembled WGS sequence"/>
</dbReference>
<keyword evidence="2" id="KW-0378">Hydrolase</keyword>
<name>A0ABT4R5N9_9CORY</name>
<dbReference type="Gene3D" id="1.10.30.50">
    <property type="match status" value="1"/>
</dbReference>
<keyword evidence="3" id="KW-1185">Reference proteome</keyword>
<dbReference type="GO" id="GO:0004519">
    <property type="term" value="F:endonuclease activity"/>
    <property type="evidence" value="ECO:0007669"/>
    <property type="project" value="UniProtKB-KW"/>
</dbReference>
<reference evidence="2" key="1">
    <citation type="submission" date="2022-02" db="EMBL/GenBank/DDBJ databases">
        <title>Corynebacterium sp. from urogenital microbiome.</title>
        <authorList>
            <person name="Cappelli E.A."/>
            <person name="Ribeiro T.G."/>
            <person name="Peixe L."/>
        </authorList>
    </citation>
    <scope>NUCLEOTIDE SEQUENCE</scope>
    <source>
        <strain evidence="2">C8Ua_144</strain>
    </source>
</reference>
<dbReference type="Pfam" id="PF01844">
    <property type="entry name" value="HNH"/>
    <property type="match status" value="1"/>
</dbReference>
<dbReference type="RefSeq" id="WP_269951674.1">
    <property type="nucleotide sequence ID" value="NZ_JAKMUR010000002.1"/>
</dbReference>
<dbReference type="EMBL" id="JAKMUR010000002">
    <property type="protein sequence ID" value="MCZ9290877.1"/>
    <property type="molecule type" value="Genomic_DNA"/>
</dbReference>
<keyword evidence="2" id="KW-0255">Endonuclease</keyword>
<dbReference type="SMART" id="SM00507">
    <property type="entry name" value="HNHc"/>
    <property type="match status" value="1"/>
</dbReference>
<protein>
    <submittedName>
        <fullName evidence="2">HNH endonuclease</fullName>
    </submittedName>
</protein>
<dbReference type="CDD" id="cd00085">
    <property type="entry name" value="HNHc"/>
    <property type="match status" value="1"/>
</dbReference>
<proteinExistence type="predicted"/>
<keyword evidence="2" id="KW-0540">Nuclease</keyword>
<accession>A0ABT4R5N9</accession>
<gene>
    <name evidence="2" type="ORF">L8U61_01835</name>
</gene>
<dbReference type="InterPro" id="IPR002711">
    <property type="entry name" value="HNH"/>
</dbReference>